<feature type="domain" description="RNase H type-1" evidence="1">
    <location>
        <begin position="91"/>
        <end position="149"/>
    </location>
</feature>
<dbReference type="PANTHER" id="PTHR47074">
    <property type="entry name" value="BNAC02G40300D PROTEIN"/>
    <property type="match status" value="1"/>
</dbReference>
<comment type="caution">
    <text evidence="2">The sequence shown here is derived from an EMBL/GenBank/DDBJ whole genome shotgun (WGS) entry which is preliminary data.</text>
</comment>
<evidence type="ECO:0000313" key="3">
    <source>
        <dbReference type="Proteomes" id="UP001064489"/>
    </source>
</evidence>
<dbReference type="InterPro" id="IPR002156">
    <property type="entry name" value="RNaseH_domain"/>
</dbReference>
<dbReference type="EMBL" id="JAJSOW010000104">
    <property type="protein sequence ID" value="KAI9169704.1"/>
    <property type="molecule type" value="Genomic_DNA"/>
</dbReference>
<protein>
    <recommendedName>
        <fullName evidence="1">RNase H type-1 domain-containing protein</fullName>
    </recommendedName>
</protein>
<evidence type="ECO:0000259" key="1">
    <source>
        <dbReference type="Pfam" id="PF13456"/>
    </source>
</evidence>
<dbReference type="Proteomes" id="UP001064489">
    <property type="component" value="Chromosome 7"/>
</dbReference>
<dbReference type="AlphaFoldDB" id="A0AAD5ILY0"/>
<dbReference type="GO" id="GO:0004523">
    <property type="term" value="F:RNA-DNA hybrid ribonuclease activity"/>
    <property type="evidence" value="ECO:0007669"/>
    <property type="project" value="InterPro"/>
</dbReference>
<reference evidence="2" key="2">
    <citation type="submission" date="2023-02" db="EMBL/GenBank/DDBJ databases">
        <authorList>
            <person name="Swenson N.G."/>
            <person name="Wegrzyn J.L."/>
            <person name="Mcevoy S.L."/>
        </authorList>
    </citation>
    <scope>NUCLEOTIDE SEQUENCE</scope>
    <source>
        <strain evidence="2">91603</strain>
        <tissue evidence="2">Leaf</tissue>
    </source>
</reference>
<gene>
    <name evidence="2" type="ORF">LWI28_016446</name>
</gene>
<dbReference type="Pfam" id="PF13456">
    <property type="entry name" value="RVT_3"/>
    <property type="match status" value="1"/>
</dbReference>
<reference evidence="2" key="1">
    <citation type="journal article" date="2022" name="Plant J.">
        <title>Strategies of tolerance reflected in two North American maple genomes.</title>
        <authorList>
            <person name="McEvoy S.L."/>
            <person name="Sezen U.U."/>
            <person name="Trouern-Trend A."/>
            <person name="McMahon S.M."/>
            <person name="Schaberg P.G."/>
            <person name="Yang J."/>
            <person name="Wegrzyn J.L."/>
            <person name="Swenson N.G."/>
        </authorList>
    </citation>
    <scope>NUCLEOTIDE SEQUENCE</scope>
    <source>
        <strain evidence="2">91603</strain>
    </source>
</reference>
<evidence type="ECO:0000313" key="2">
    <source>
        <dbReference type="EMBL" id="KAI9169704.1"/>
    </source>
</evidence>
<organism evidence="2 3">
    <name type="scientific">Acer negundo</name>
    <name type="common">Box elder</name>
    <dbReference type="NCBI Taxonomy" id="4023"/>
    <lineage>
        <taxon>Eukaryota</taxon>
        <taxon>Viridiplantae</taxon>
        <taxon>Streptophyta</taxon>
        <taxon>Embryophyta</taxon>
        <taxon>Tracheophyta</taxon>
        <taxon>Spermatophyta</taxon>
        <taxon>Magnoliopsida</taxon>
        <taxon>eudicotyledons</taxon>
        <taxon>Gunneridae</taxon>
        <taxon>Pentapetalae</taxon>
        <taxon>rosids</taxon>
        <taxon>malvids</taxon>
        <taxon>Sapindales</taxon>
        <taxon>Sapindaceae</taxon>
        <taxon>Hippocastanoideae</taxon>
        <taxon>Acereae</taxon>
        <taxon>Acer</taxon>
    </lineage>
</organism>
<dbReference type="InterPro" id="IPR052929">
    <property type="entry name" value="RNase_H-like_EbsB-rel"/>
</dbReference>
<keyword evidence="3" id="KW-1185">Reference proteome</keyword>
<accession>A0AAD5ILY0</accession>
<name>A0AAD5ILY0_ACENE</name>
<proteinExistence type="predicted"/>
<sequence>MSFLELITSYSGNSLLADLELICIFFQRVWWLRNQMIHNASGKNDLDVIGWSRNFLKGFRAANTLPMTGNVNNLVTIVKWNKPDRGCLKANTDAAMNKNDCCIRTGCIIRDSRGVVRRSFIQKFPFNFSPQAAKALALLCGIRGAMDAGDGNEIFTTLMHSPPKGMVVLSS</sequence>
<dbReference type="PANTHER" id="PTHR47074:SF48">
    <property type="entry name" value="POLYNUCLEOTIDYL TRANSFERASE, RIBONUCLEASE H-LIKE SUPERFAMILY PROTEIN"/>
    <property type="match status" value="1"/>
</dbReference>
<dbReference type="GO" id="GO:0003676">
    <property type="term" value="F:nucleic acid binding"/>
    <property type="evidence" value="ECO:0007669"/>
    <property type="project" value="InterPro"/>
</dbReference>